<dbReference type="RefSeq" id="WP_147913311.1">
    <property type="nucleotide sequence ID" value="NZ_JBHUEJ010000007.1"/>
</dbReference>
<evidence type="ECO:0000313" key="3">
    <source>
        <dbReference type="Proteomes" id="UP001597304"/>
    </source>
</evidence>
<dbReference type="EMBL" id="JBHUEJ010000007">
    <property type="protein sequence ID" value="MFD1709516.1"/>
    <property type="molecule type" value="Genomic_DNA"/>
</dbReference>
<evidence type="ECO:0000256" key="1">
    <source>
        <dbReference type="SAM" id="MobiDB-lite"/>
    </source>
</evidence>
<feature type="compositionally biased region" description="Basic and acidic residues" evidence="1">
    <location>
        <begin position="259"/>
        <end position="276"/>
    </location>
</feature>
<keyword evidence="3" id="KW-1185">Reference proteome</keyword>
<organism evidence="2 3">
    <name type="scientific">Ottowia flava</name>
    <dbReference type="NCBI Taxonomy" id="2675430"/>
    <lineage>
        <taxon>Bacteria</taxon>
        <taxon>Pseudomonadati</taxon>
        <taxon>Pseudomonadota</taxon>
        <taxon>Betaproteobacteria</taxon>
        <taxon>Burkholderiales</taxon>
        <taxon>Comamonadaceae</taxon>
        <taxon>Ottowia</taxon>
    </lineage>
</organism>
<accession>A0ABW4KQA1</accession>
<dbReference type="PROSITE" id="PS51257">
    <property type="entry name" value="PROKAR_LIPOPROTEIN"/>
    <property type="match status" value="1"/>
</dbReference>
<protein>
    <submittedName>
        <fullName evidence="2">Uncharacterized protein</fullName>
    </submittedName>
</protein>
<reference evidence="3" key="1">
    <citation type="journal article" date="2019" name="Int. J. Syst. Evol. Microbiol.">
        <title>The Global Catalogue of Microorganisms (GCM) 10K type strain sequencing project: providing services to taxonomists for standard genome sequencing and annotation.</title>
        <authorList>
            <consortium name="The Broad Institute Genomics Platform"/>
            <consortium name="The Broad Institute Genome Sequencing Center for Infectious Disease"/>
            <person name="Wu L."/>
            <person name="Ma J."/>
        </authorList>
    </citation>
    <scope>NUCLEOTIDE SEQUENCE [LARGE SCALE GENOMIC DNA]</scope>
    <source>
        <strain evidence="3">LMG 29247</strain>
    </source>
</reference>
<name>A0ABW4KQA1_9BURK</name>
<gene>
    <name evidence="2" type="ORF">ACFSF0_02765</name>
</gene>
<evidence type="ECO:0000313" key="2">
    <source>
        <dbReference type="EMBL" id="MFD1709516.1"/>
    </source>
</evidence>
<dbReference type="Proteomes" id="UP001597304">
    <property type="component" value="Unassembled WGS sequence"/>
</dbReference>
<comment type="caution">
    <text evidence="2">The sequence shown here is derived from an EMBL/GenBank/DDBJ whole genome shotgun (WGS) entry which is preliminary data.</text>
</comment>
<sequence>MNFMAKGDSMARWANWCAAALVAGAMAGCGGDGDRDGGAAVTPLSEMRPGEKFATETPLLAGGSQVSHYVVYGVTPQGALVDSDQPDLLAGERVPILEFVERDGRRSDTLAAPQEQAKILDPTKLQRIQVEFYQQLWDAVAEREGTRDPQAILAEIDDLDGRVVDLMDDVDASGVTLPQYLAFYDLLDEMPAFANNASAVGAHGPTGLGHQGCGGCHQGEHGTHRRLESGPGAERLGRPALAHLLCMAFEHRLHGGRREPFWGDDGHQGQGDDRQPGLDSAIGVSPHAGPAPTTHSGLDSEPQYRPGPPRRQNRHHHAQRLSAWPTPVS</sequence>
<proteinExistence type="predicted"/>
<feature type="region of interest" description="Disordered" evidence="1">
    <location>
        <begin position="259"/>
        <end position="329"/>
    </location>
</feature>